<sequence length="67" mass="7586">MQSLLNILPLVKEPLLNRKQYKTALKRSDGSLRQLTLKIFGTLVQVFVSWASVSRCANKRDLRGPST</sequence>
<dbReference type="AlphaFoldDB" id="A0A8H6W9R2"/>
<evidence type="ECO:0000313" key="2">
    <source>
        <dbReference type="Proteomes" id="UP000636479"/>
    </source>
</evidence>
<keyword evidence="2" id="KW-1185">Reference proteome</keyword>
<name>A0A8H6W9R2_9AGAR</name>
<organism evidence="1 2">
    <name type="scientific">Mycena indigotica</name>
    <dbReference type="NCBI Taxonomy" id="2126181"/>
    <lineage>
        <taxon>Eukaryota</taxon>
        <taxon>Fungi</taxon>
        <taxon>Dikarya</taxon>
        <taxon>Basidiomycota</taxon>
        <taxon>Agaricomycotina</taxon>
        <taxon>Agaricomycetes</taxon>
        <taxon>Agaricomycetidae</taxon>
        <taxon>Agaricales</taxon>
        <taxon>Marasmiineae</taxon>
        <taxon>Mycenaceae</taxon>
        <taxon>Mycena</taxon>
    </lineage>
</organism>
<dbReference type="RefSeq" id="XP_037223412.1">
    <property type="nucleotide sequence ID" value="XM_037360527.1"/>
</dbReference>
<evidence type="ECO:0000313" key="1">
    <source>
        <dbReference type="EMBL" id="KAF7309962.1"/>
    </source>
</evidence>
<dbReference type="Proteomes" id="UP000636479">
    <property type="component" value="Unassembled WGS sequence"/>
</dbReference>
<accession>A0A8H6W9R2</accession>
<comment type="caution">
    <text evidence="1">The sequence shown here is derived from an EMBL/GenBank/DDBJ whole genome shotgun (WGS) entry which is preliminary data.</text>
</comment>
<dbReference type="EMBL" id="JACAZF010000003">
    <property type="protein sequence ID" value="KAF7309962.1"/>
    <property type="molecule type" value="Genomic_DNA"/>
</dbReference>
<reference evidence="1" key="1">
    <citation type="submission" date="2020-05" db="EMBL/GenBank/DDBJ databases">
        <title>Mycena genomes resolve the evolution of fungal bioluminescence.</title>
        <authorList>
            <person name="Tsai I.J."/>
        </authorList>
    </citation>
    <scope>NUCLEOTIDE SEQUENCE</scope>
    <source>
        <strain evidence="1">171206Taipei</strain>
    </source>
</reference>
<protein>
    <submittedName>
        <fullName evidence="1">Uncharacterized protein</fullName>
    </submittedName>
</protein>
<gene>
    <name evidence="1" type="ORF">MIND_00368900</name>
</gene>
<proteinExistence type="predicted"/>
<dbReference type="GeneID" id="59343043"/>